<keyword evidence="3 6" id="KW-0560">Oxidoreductase</keyword>
<sequence length="432" mass="47568">MSDFNMFCYQCSQTARGSACTNAGVCGKNATVARLQDNLIFSMKGISAYNYHCKELGVSDESVDEFLTKGLYTTLTNVNFDIGDLVQLALDSGEANFKVMKMLKEAHIENFGEPVPAEVKVGAQEGPGILVTGHDLKALEELLKQCEGTDVKVYTHSEMLPAHGYPELAKYESLAGQLGGSWIDQRKVFADYNVAILGTTNCVLPPKDAYADRLFTMDIVKIPGAQVIEDYDFKPLIDKAIELGGLEAEELSTISTGFGLSTILSLAPKIKELVLEGKIKRFFLVAGCDSPNPRMSYYREFVENVPEDCIVLTLACNKFRFNNLELGDIEGIPRLLDLGQCNDAIVAIELAVALCELFEMELNDLPLTIVLSWMEQKAAAILWTLLYLGKTDMFIGPVLPAWANDDILNVLVENFNLTPISTPKEDIKKVMG</sequence>
<keyword evidence="4 6" id="KW-0408">Iron</keyword>
<feature type="binding site" evidence="6">
    <location>
        <position position="377"/>
    </location>
    <ligand>
        <name>hybrid [4Fe-2O-2S] cluster</name>
        <dbReference type="ChEBI" id="CHEBI:60519"/>
    </ligand>
</feature>
<dbReference type="Pfam" id="PF03063">
    <property type="entry name" value="Prismane"/>
    <property type="match status" value="2"/>
</dbReference>
<organism evidence="7 8">
    <name type="scientific">Methanobrevibacter ruminantium (strain ATCC 35063 / DSM 1093 / JCM 13430 / OCM 146 / M1)</name>
    <name type="common">Methanobacterium ruminantium</name>
    <dbReference type="NCBI Taxonomy" id="634498"/>
    <lineage>
        <taxon>Archaea</taxon>
        <taxon>Methanobacteriati</taxon>
        <taxon>Methanobacteriota</taxon>
        <taxon>Methanomada group</taxon>
        <taxon>Methanobacteria</taxon>
        <taxon>Methanobacteriales</taxon>
        <taxon>Methanobacteriaceae</taxon>
        <taxon>Methanobrevibacter</taxon>
    </lineage>
</organism>
<dbReference type="InterPro" id="IPR004137">
    <property type="entry name" value="HCP/CODH"/>
</dbReference>
<comment type="cofactor">
    <cofactor evidence="6">
        <name>hybrid [4Fe-2O-2S] cluster</name>
        <dbReference type="ChEBI" id="CHEBI:60519"/>
    </cofactor>
    <text evidence="6">Binds 1 hybrid [4Fe-2O-2S] cluster.</text>
</comment>
<evidence type="ECO:0000313" key="7">
    <source>
        <dbReference type="EMBL" id="ADC47971.1"/>
    </source>
</evidence>
<dbReference type="GO" id="GO:0005737">
    <property type="term" value="C:cytoplasm"/>
    <property type="evidence" value="ECO:0007669"/>
    <property type="project" value="UniProtKB-SubCell"/>
</dbReference>
<feature type="binding site" evidence="6">
    <location>
        <position position="8"/>
    </location>
    <ligand>
        <name>[4Fe-4S] cluster</name>
        <dbReference type="ChEBI" id="CHEBI:49883"/>
    </ligand>
</feature>
<dbReference type="EMBL" id="CP001719">
    <property type="protein sequence ID" value="ADC47971.1"/>
    <property type="molecule type" value="Genomic_DNA"/>
</dbReference>
<feature type="binding site" description="via persulfide group" evidence="6">
    <location>
        <position position="288"/>
    </location>
    <ligand>
        <name>hybrid [4Fe-2O-2S] cluster</name>
        <dbReference type="ChEBI" id="CHEBI:60519"/>
    </ligand>
</feature>
<dbReference type="GeneID" id="8771802"/>
<dbReference type="HAMAP" id="MF_00069">
    <property type="entry name" value="Hydroxylam_reduct"/>
    <property type="match status" value="1"/>
</dbReference>
<dbReference type="InterPro" id="IPR016100">
    <property type="entry name" value="Prismane_a-bundle"/>
</dbReference>
<dbReference type="KEGG" id="mru:mru_2121"/>
<dbReference type="HOGENOM" id="CLU_038344_0_0_2"/>
<dbReference type="RefSeq" id="WP_012956919.1">
    <property type="nucleotide sequence ID" value="NC_013790.1"/>
</dbReference>
<proteinExistence type="inferred from homology"/>
<dbReference type="EC" id="1.7.99.1" evidence="6"/>
<comment type="function">
    <text evidence="6">Catalyzes the reduction of hydroxylamine to form NH(3) and H(2)O.</text>
</comment>
<dbReference type="PANTHER" id="PTHR30109">
    <property type="entry name" value="HYDROXYLAMINE REDUCTASE"/>
    <property type="match status" value="1"/>
</dbReference>
<dbReference type="InterPro" id="IPR011254">
    <property type="entry name" value="Prismane-like_sf"/>
</dbReference>
<feature type="binding site" evidence="6">
    <location>
        <position position="134"/>
    </location>
    <ligand>
        <name>hybrid [4Fe-2O-2S] cluster</name>
        <dbReference type="ChEBI" id="CHEBI:60519"/>
    </ligand>
</feature>
<keyword evidence="5 6" id="KW-0411">Iron-sulfur</keyword>
<evidence type="ECO:0000256" key="2">
    <source>
        <dbReference type="ARBA" id="ARBA00022723"/>
    </source>
</evidence>
<evidence type="ECO:0000256" key="1">
    <source>
        <dbReference type="ARBA" id="ARBA00022490"/>
    </source>
</evidence>
<comment type="similarity">
    <text evidence="6">Belongs to the HCP family.</text>
</comment>
<dbReference type="Gene3D" id="3.40.50.2030">
    <property type="match status" value="2"/>
</dbReference>
<dbReference type="Gene3D" id="1.20.1270.20">
    <property type="match status" value="1"/>
</dbReference>
<dbReference type="NCBIfam" id="TIGR01703">
    <property type="entry name" value="hybrid_clust"/>
    <property type="match status" value="1"/>
</dbReference>
<dbReference type="GO" id="GO:0050418">
    <property type="term" value="F:hydroxylamine reductase activity"/>
    <property type="evidence" value="ECO:0007669"/>
    <property type="project" value="UniProtKB-UniRule"/>
</dbReference>
<feature type="binding site" evidence="6">
    <location>
        <position position="375"/>
    </location>
    <ligand>
        <name>hybrid [4Fe-2O-2S] cluster</name>
        <dbReference type="ChEBI" id="CHEBI:60519"/>
    </ligand>
</feature>
<protein>
    <recommendedName>
        <fullName evidence="6">Hydroxylamine reductase</fullName>
        <ecNumber evidence="6">1.7.99.1</ecNumber>
    </recommendedName>
    <alternativeName>
        <fullName evidence="6">Hybrid-cluster protein</fullName>
        <shortName evidence="6">HCP</shortName>
    </alternativeName>
    <alternativeName>
        <fullName evidence="6">Prismane protein</fullName>
    </alternativeName>
</protein>
<feature type="binding site" evidence="6">
    <location>
        <position position="202"/>
    </location>
    <ligand>
        <name>hybrid [4Fe-2O-2S] cluster</name>
        <dbReference type="ChEBI" id="CHEBI:60519"/>
    </ligand>
</feature>
<feature type="binding site" evidence="6">
    <location>
        <position position="20"/>
    </location>
    <ligand>
        <name>[4Fe-4S] cluster</name>
        <dbReference type="ChEBI" id="CHEBI:49883"/>
    </ligand>
</feature>
<name>D3E0Z7_METRM</name>
<dbReference type="PATRIC" id="fig|634498.28.peg.2123"/>
<feature type="binding site" evidence="6">
    <location>
        <position position="341"/>
    </location>
    <ligand>
        <name>hybrid [4Fe-2O-2S] cluster</name>
        <dbReference type="ChEBI" id="CHEBI:60519"/>
    </ligand>
</feature>
<feature type="binding site" evidence="6">
    <location>
        <position position="316"/>
    </location>
    <ligand>
        <name>hybrid [4Fe-2O-2S] cluster</name>
        <dbReference type="ChEBI" id="CHEBI:60519"/>
    </ligand>
</feature>
<dbReference type="AlphaFoldDB" id="D3E0Z7"/>
<keyword evidence="8" id="KW-1185">Reference proteome</keyword>
<evidence type="ECO:0000313" key="8">
    <source>
        <dbReference type="Proteomes" id="UP000008680"/>
    </source>
</evidence>
<dbReference type="SUPFAM" id="SSF56821">
    <property type="entry name" value="Prismane protein-like"/>
    <property type="match status" value="1"/>
</dbReference>
<evidence type="ECO:0000256" key="4">
    <source>
        <dbReference type="ARBA" id="ARBA00023004"/>
    </source>
</evidence>
<dbReference type="InterPro" id="IPR010048">
    <property type="entry name" value="Hydroxylam_reduct"/>
</dbReference>
<dbReference type="InterPro" id="IPR016099">
    <property type="entry name" value="Prismane-like_a/b-sand"/>
</dbReference>
<comment type="subcellular location">
    <subcellularLocation>
        <location evidence="6">Cytoplasm</location>
    </subcellularLocation>
</comment>
<evidence type="ECO:0000256" key="5">
    <source>
        <dbReference type="ARBA" id="ARBA00023014"/>
    </source>
</evidence>
<keyword evidence="1 6" id="KW-0963">Cytoplasm</keyword>
<dbReference type="Proteomes" id="UP000008680">
    <property type="component" value="Chromosome"/>
</dbReference>
<dbReference type="STRING" id="634498.mru_2121"/>
<comment type="cofactor">
    <cofactor evidence="6">
        <name>[4Fe-4S] cluster</name>
        <dbReference type="ChEBI" id="CHEBI:49883"/>
    </cofactor>
    <text evidence="6">Binds 1 [4Fe-4S] cluster.</text>
</comment>
<comment type="catalytic activity">
    <reaction evidence="6">
        <text>A + NH4(+) + H2O = hydroxylamine + AH2 + H(+)</text>
        <dbReference type="Rhea" id="RHEA:22052"/>
        <dbReference type="ChEBI" id="CHEBI:13193"/>
        <dbReference type="ChEBI" id="CHEBI:15377"/>
        <dbReference type="ChEBI" id="CHEBI:15378"/>
        <dbReference type="ChEBI" id="CHEBI:15429"/>
        <dbReference type="ChEBI" id="CHEBI:17499"/>
        <dbReference type="ChEBI" id="CHEBI:28938"/>
        <dbReference type="EC" id="1.7.99.1"/>
    </reaction>
</comment>
<evidence type="ECO:0000256" key="6">
    <source>
        <dbReference type="HAMAP-Rule" id="MF_00069"/>
    </source>
</evidence>
<feature type="binding site" evidence="6">
    <location>
        <position position="26"/>
    </location>
    <ligand>
        <name>[4Fe-4S] cluster</name>
        <dbReference type="ChEBI" id="CHEBI:49883"/>
    </ligand>
</feature>
<accession>D3E0Z7</accession>
<gene>
    <name evidence="6 7" type="primary">hcp</name>
    <name evidence="7" type="ordered locus">mru_2121</name>
</gene>
<dbReference type="NCBIfam" id="NF003658">
    <property type="entry name" value="PRK05290.1"/>
    <property type="match status" value="1"/>
</dbReference>
<keyword evidence="2 6" id="KW-0479">Metal-binding</keyword>
<feature type="binding site" evidence="6">
    <location>
        <position position="158"/>
    </location>
    <ligand>
        <name>hybrid [4Fe-2O-2S] cluster</name>
        <dbReference type="ChEBI" id="CHEBI:60519"/>
    </ligand>
</feature>
<dbReference type="GO" id="GO:0051539">
    <property type="term" value="F:4 iron, 4 sulfur cluster binding"/>
    <property type="evidence" value="ECO:0007669"/>
    <property type="project" value="UniProtKB-KW"/>
</dbReference>
<dbReference type="GO" id="GO:0042542">
    <property type="term" value="P:response to hydrogen peroxide"/>
    <property type="evidence" value="ECO:0007669"/>
    <property type="project" value="TreeGrafter"/>
</dbReference>
<evidence type="ECO:0000256" key="3">
    <source>
        <dbReference type="ARBA" id="ARBA00023002"/>
    </source>
</evidence>
<dbReference type="PANTHER" id="PTHR30109:SF0">
    <property type="entry name" value="HYDROXYLAMINE REDUCTASE"/>
    <property type="match status" value="1"/>
</dbReference>
<keyword evidence="6" id="KW-0004">4Fe-4S</keyword>
<reference evidence="7 8" key="1">
    <citation type="journal article" date="2010" name="PLoS ONE">
        <title>The genome sequence of the rumen methanogen Methanobrevibacter ruminantium reveals new possibilities for controlling ruminant methane emissions.</title>
        <authorList>
            <person name="Leahy S.C."/>
            <person name="Kelly W.J."/>
            <person name="Altermann E."/>
            <person name="Ronimus R.S."/>
            <person name="Yeoman C.J."/>
            <person name="Pacheco D.M."/>
            <person name="Li D."/>
            <person name="Kong Z."/>
            <person name="McTavish S."/>
            <person name="Sang C."/>
            <person name="Lambie S.C."/>
            <person name="Janssen P.H."/>
            <person name="Dey D."/>
            <person name="Attwood G.T."/>
        </authorList>
    </citation>
    <scope>NUCLEOTIDE SEQUENCE [LARGE SCALE GENOMIC DNA]</scope>
    <source>
        <strain evidence="8">ATCC 35063 / DSM 1093 / JCM 13430 / OCM 146 / M1</strain>
    </source>
</reference>
<dbReference type="eggNOG" id="arCOG02430">
    <property type="taxonomic scope" value="Archaea"/>
</dbReference>
<dbReference type="GO" id="GO:0046872">
    <property type="term" value="F:metal ion binding"/>
    <property type="evidence" value="ECO:0007669"/>
    <property type="project" value="UniProtKB-KW"/>
</dbReference>
<feature type="binding site" evidence="6">
    <location>
        <position position="11"/>
    </location>
    <ligand>
        <name>[4Fe-4S] cluster</name>
        <dbReference type="ChEBI" id="CHEBI:49883"/>
    </ligand>
</feature>
<feature type="modified residue" description="Cysteine persulfide" evidence="6">
    <location>
        <position position="288"/>
    </location>
</feature>
<dbReference type="GO" id="GO:0004601">
    <property type="term" value="F:peroxidase activity"/>
    <property type="evidence" value="ECO:0007669"/>
    <property type="project" value="TreeGrafter"/>
</dbReference>